<name>A0A814PJ98_9BILA</name>
<dbReference type="Proteomes" id="UP000663879">
    <property type="component" value="Unassembled WGS sequence"/>
</dbReference>
<sequence>NKYENNHPDLIIIAPYLLFANKFTIDLSCKNIPGYPDNKPKAENGKGAGEPGKDGKPGLPGFNGGNLIIYADTIINENNMKFVSIGGQGGPGQSGKINYYRLKMLLSNF</sequence>
<evidence type="ECO:0000256" key="1">
    <source>
        <dbReference type="SAM" id="MobiDB-lite"/>
    </source>
</evidence>
<feature type="region of interest" description="Disordered" evidence="1">
    <location>
        <begin position="36"/>
        <end position="60"/>
    </location>
</feature>
<keyword evidence="3" id="KW-1185">Reference proteome</keyword>
<comment type="caution">
    <text evidence="2">The sequence shown here is derived from an EMBL/GenBank/DDBJ whole genome shotgun (WGS) entry which is preliminary data.</text>
</comment>
<evidence type="ECO:0000313" key="3">
    <source>
        <dbReference type="Proteomes" id="UP000663879"/>
    </source>
</evidence>
<accession>A0A814PJ98</accession>
<evidence type="ECO:0000313" key="2">
    <source>
        <dbReference type="EMBL" id="CAF1106533.1"/>
    </source>
</evidence>
<dbReference type="AlphaFoldDB" id="A0A814PJ98"/>
<reference evidence="2" key="1">
    <citation type="submission" date="2021-02" db="EMBL/GenBank/DDBJ databases">
        <authorList>
            <person name="Nowell W R."/>
        </authorList>
    </citation>
    <scope>NUCLEOTIDE SEQUENCE</scope>
    <source>
        <strain evidence="2">Ploen Becks lab</strain>
    </source>
</reference>
<protein>
    <submittedName>
        <fullName evidence="2">Uncharacterized protein</fullName>
    </submittedName>
</protein>
<proteinExistence type="predicted"/>
<gene>
    <name evidence="2" type="ORF">OXX778_LOCUS21415</name>
</gene>
<feature type="non-terminal residue" evidence="2">
    <location>
        <position position="1"/>
    </location>
</feature>
<organism evidence="2 3">
    <name type="scientific">Brachionus calyciflorus</name>
    <dbReference type="NCBI Taxonomy" id="104777"/>
    <lineage>
        <taxon>Eukaryota</taxon>
        <taxon>Metazoa</taxon>
        <taxon>Spiralia</taxon>
        <taxon>Gnathifera</taxon>
        <taxon>Rotifera</taxon>
        <taxon>Eurotatoria</taxon>
        <taxon>Monogononta</taxon>
        <taxon>Pseudotrocha</taxon>
        <taxon>Ploima</taxon>
        <taxon>Brachionidae</taxon>
        <taxon>Brachionus</taxon>
    </lineage>
</organism>
<dbReference type="EMBL" id="CAJNOC010007872">
    <property type="protein sequence ID" value="CAF1106533.1"/>
    <property type="molecule type" value="Genomic_DNA"/>
</dbReference>